<keyword evidence="15" id="KW-1185">Reference proteome</keyword>
<dbReference type="Proteomes" id="UP001500518">
    <property type="component" value="Unassembled WGS sequence"/>
</dbReference>
<dbReference type="Pfam" id="PF02518">
    <property type="entry name" value="HATPase_c"/>
    <property type="match status" value="1"/>
</dbReference>
<evidence type="ECO:0000256" key="9">
    <source>
        <dbReference type="ARBA" id="ARBA00023012"/>
    </source>
</evidence>
<dbReference type="InterPro" id="IPR050428">
    <property type="entry name" value="TCS_sensor_his_kinase"/>
</dbReference>
<dbReference type="InterPro" id="IPR003660">
    <property type="entry name" value="HAMP_dom"/>
</dbReference>
<reference evidence="15" key="1">
    <citation type="journal article" date="2019" name="Int. J. Syst. Evol. Microbiol.">
        <title>The Global Catalogue of Microorganisms (GCM) 10K type strain sequencing project: providing services to taxonomists for standard genome sequencing and annotation.</title>
        <authorList>
            <consortium name="The Broad Institute Genomics Platform"/>
            <consortium name="The Broad Institute Genome Sequencing Center for Infectious Disease"/>
            <person name="Wu L."/>
            <person name="Ma J."/>
        </authorList>
    </citation>
    <scope>NUCLEOTIDE SEQUENCE [LARGE SCALE GENOMIC DNA]</scope>
    <source>
        <strain evidence="15">JCM 18014</strain>
    </source>
</reference>
<comment type="catalytic activity">
    <reaction evidence="1">
        <text>ATP + protein L-histidine = ADP + protein N-phospho-L-histidine.</text>
        <dbReference type="EC" id="2.7.13.3"/>
    </reaction>
</comment>
<keyword evidence="5" id="KW-0808">Transferase</keyword>
<evidence type="ECO:0000256" key="5">
    <source>
        <dbReference type="ARBA" id="ARBA00022679"/>
    </source>
</evidence>
<evidence type="ECO:0000256" key="7">
    <source>
        <dbReference type="ARBA" id="ARBA00022777"/>
    </source>
</evidence>
<dbReference type="EC" id="2.7.13.3" evidence="3"/>
<dbReference type="PANTHER" id="PTHR45436:SF5">
    <property type="entry name" value="SENSOR HISTIDINE KINASE TRCS"/>
    <property type="match status" value="1"/>
</dbReference>
<dbReference type="PROSITE" id="PS50109">
    <property type="entry name" value="HIS_KIN"/>
    <property type="match status" value="1"/>
</dbReference>
<dbReference type="Gene3D" id="1.10.287.130">
    <property type="match status" value="1"/>
</dbReference>
<keyword evidence="7" id="KW-0418">Kinase</keyword>
<evidence type="ECO:0000313" key="15">
    <source>
        <dbReference type="Proteomes" id="UP001500518"/>
    </source>
</evidence>
<proteinExistence type="predicted"/>
<keyword evidence="6 11" id="KW-0812">Transmembrane</keyword>
<feature type="domain" description="HAMP" evidence="13">
    <location>
        <begin position="189"/>
        <end position="240"/>
    </location>
</feature>
<gene>
    <name evidence="14" type="ORF">GCM10023208_14070</name>
</gene>
<dbReference type="EMBL" id="BAABHV010000009">
    <property type="protein sequence ID" value="GAA5052787.1"/>
    <property type="molecule type" value="Genomic_DNA"/>
</dbReference>
<evidence type="ECO:0000256" key="4">
    <source>
        <dbReference type="ARBA" id="ARBA00022553"/>
    </source>
</evidence>
<keyword evidence="10 11" id="KW-0472">Membrane</keyword>
<keyword evidence="14" id="KW-0067">ATP-binding</keyword>
<evidence type="ECO:0000256" key="1">
    <source>
        <dbReference type="ARBA" id="ARBA00000085"/>
    </source>
</evidence>
<sequence>MSEASTPSSGSLRLRFLLAVTLWVALGIGGIWFTATRVFATHIEDMYHEELEVHVRELARLAQLGADGVPYLDRPLSDPRYEEPLSGFYWQVSVPGRPVLKSGSMLQGRLDDTIAHSPDIAHIVETGPTGPAITYGMVEIAPGGEELHIVIATDQSELDEDIADFTRDLTIWMASLAALLLATGLAIISFGLRPLHRLGEGIARLRAAKADRLEGRYPSEIAPLVGDLNEYIAQNSAIVARSRVQAGNLAHSLRTPLAVITDEAERLSESEPCASSGQALLHQAEAMRHQIEYQLARTRSAIGARVPGRKTMLPELIVPILSAMRRLHPDKQFDLEPLDAPALVSVDPVNLTELLSILLDNAGKWARTRVRVSLEIAGDEEFAIEVRDDGPGMTQEQIGRACDIGTWFDENVPGSGLGLAIARDLCADMGSELRLISGCDGLTARITFPGFQTKS</sequence>
<evidence type="ECO:0000256" key="11">
    <source>
        <dbReference type="SAM" id="Phobius"/>
    </source>
</evidence>
<dbReference type="InterPro" id="IPR003594">
    <property type="entry name" value="HATPase_dom"/>
</dbReference>
<keyword evidence="14" id="KW-0547">Nucleotide-binding</keyword>
<dbReference type="GO" id="GO:0005524">
    <property type="term" value="F:ATP binding"/>
    <property type="evidence" value="ECO:0007669"/>
    <property type="project" value="UniProtKB-KW"/>
</dbReference>
<evidence type="ECO:0000256" key="10">
    <source>
        <dbReference type="ARBA" id="ARBA00023136"/>
    </source>
</evidence>
<evidence type="ECO:0000259" key="12">
    <source>
        <dbReference type="PROSITE" id="PS50109"/>
    </source>
</evidence>
<keyword evidence="8 11" id="KW-1133">Transmembrane helix</keyword>
<feature type="domain" description="Histidine kinase" evidence="12">
    <location>
        <begin position="248"/>
        <end position="452"/>
    </location>
</feature>
<evidence type="ECO:0000259" key="13">
    <source>
        <dbReference type="PROSITE" id="PS50885"/>
    </source>
</evidence>
<dbReference type="InterPro" id="IPR005467">
    <property type="entry name" value="His_kinase_dom"/>
</dbReference>
<protein>
    <recommendedName>
        <fullName evidence="3">histidine kinase</fullName>
        <ecNumber evidence="3">2.7.13.3</ecNumber>
    </recommendedName>
</protein>
<organism evidence="14 15">
    <name type="scientific">Erythrobacter westpacificensis</name>
    <dbReference type="NCBI Taxonomy" id="1055231"/>
    <lineage>
        <taxon>Bacteria</taxon>
        <taxon>Pseudomonadati</taxon>
        <taxon>Pseudomonadota</taxon>
        <taxon>Alphaproteobacteria</taxon>
        <taxon>Sphingomonadales</taxon>
        <taxon>Erythrobacteraceae</taxon>
        <taxon>Erythrobacter/Porphyrobacter group</taxon>
        <taxon>Erythrobacter</taxon>
    </lineage>
</organism>
<comment type="subcellular location">
    <subcellularLocation>
        <location evidence="2">Membrane</location>
    </subcellularLocation>
</comment>
<dbReference type="SUPFAM" id="SSF55874">
    <property type="entry name" value="ATPase domain of HSP90 chaperone/DNA topoisomerase II/histidine kinase"/>
    <property type="match status" value="1"/>
</dbReference>
<evidence type="ECO:0000256" key="8">
    <source>
        <dbReference type="ARBA" id="ARBA00022989"/>
    </source>
</evidence>
<accession>A0ABP9K7U4</accession>
<name>A0ABP9K7U4_9SPHN</name>
<dbReference type="PROSITE" id="PS50885">
    <property type="entry name" value="HAMP"/>
    <property type="match status" value="1"/>
</dbReference>
<keyword evidence="9" id="KW-0902">Two-component regulatory system</keyword>
<dbReference type="SMART" id="SM00387">
    <property type="entry name" value="HATPase_c"/>
    <property type="match status" value="1"/>
</dbReference>
<dbReference type="PANTHER" id="PTHR45436">
    <property type="entry name" value="SENSOR HISTIDINE KINASE YKOH"/>
    <property type="match status" value="1"/>
</dbReference>
<feature type="transmembrane region" description="Helical" evidence="11">
    <location>
        <begin position="12"/>
        <end position="33"/>
    </location>
</feature>
<dbReference type="InterPro" id="IPR036890">
    <property type="entry name" value="HATPase_C_sf"/>
</dbReference>
<evidence type="ECO:0000256" key="2">
    <source>
        <dbReference type="ARBA" id="ARBA00004370"/>
    </source>
</evidence>
<evidence type="ECO:0000256" key="3">
    <source>
        <dbReference type="ARBA" id="ARBA00012438"/>
    </source>
</evidence>
<feature type="transmembrane region" description="Helical" evidence="11">
    <location>
        <begin position="169"/>
        <end position="192"/>
    </location>
</feature>
<evidence type="ECO:0000313" key="14">
    <source>
        <dbReference type="EMBL" id="GAA5052787.1"/>
    </source>
</evidence>
<dbReference type="PRINTS" id="PR00344">
    <property type="entry name" value="BCTRLSENSOR"/>
</dbReference>
<dbReference type="Gene3D" id="3.30.565.10">
    <property type="entry name" value="Histidine kinase-like ATPase, C-terminal domain"/>
    <property type="match status" value="1"/>
</dbReference>
<keyword evidence="4" id="KW-0597">Phosphoprotein</keyword>
<dbReference type="InterPro" id="IPR004358">
    <property type="entry name" value="Sig_transdc_His_kin-like_C"/>
</dbReference>
<comment type="caution">
    <text evidence="14">The sequence shown here is derived from an EMBL/GenBank/DDBJ whole genome shotgun (WGS) entry which is preliminary data.</text>
</comment>
<evidence type="ECO:0000256" key="6">
    <source>
        <dbReference type="ARBA" id="ARBA00022692"/>
    </source>
</evidence>
<dbReference type="RefSeq" id="WP_346032393.1">
    <property type="nucleotide sequence ID" value="NZ_BAABHV010000009.1"/>
</dbReference>